<accession>A0A450UA53</accession>
<reference evidence="1" key="1">
    <citation type="submission" date="2019-02" db="EMBL/GenBank/DDBJ databases">
        <authorList>
            <person name="Gruber-Vodicka R. H."/>
            <person name="Seah K. B. B."/>
        </authorList>
    </citation>
    <scope>NUCLEOTIDE SEQUENCE</scope>
    <source>
        <strain evidence="1">BECK_M7</strain>
    </source>
</reference>
<dbReference type="EMBL" id="CAADFF010000013">
    <property type="protein sequence ID" value="VFJ88949.1"/>
    <property type="molecule type" value="Genomic_DNA"/>
</dbReference>
<evidence type="ECO:0000313" key="1">
    <source>
        <dbReference type="EMBL" id="VFJ88949.1"/>
    </source>
</evidence>
<sequence length="54" mass="6209">MKRSASYFFTILQVQKARLSLAKLVLDPTKHDPVLVRQNRCIVKFDPIVKPNGK</sequence>
<dbReference type="AlphaFoldDB" id="A0A450UA53"/>
<gene>
    <name evidence="1" type="ORF">BECKLFY1418B_GA0070995_101314</name>
</gene>
<protein>
    <submittedName>
        <fullName evidence="1">Uncharacterized protein</fullName>
    </submittedName>
</protein>
<name>A0A450UA53_9GAMM</name>
<organism evidence="1">
    <name type="scientific">Candidatus Kentrum sp. LFY</name>
    <dbReference type="NCBI Taxonomy" id="2126342"/>
    <lineage>
        <taxon>Bacteria</taxon>
        <taxon>Pseudomonadati</taxon>
        <taxon>Pseudomonadota</taxon>
        <taxon>Gammaproteobacteria</taxon>
        <taxon>Candidatus Kentrum</taxon>
    </lineage>
</organism>
<proteinExistence type="predicted"/>